<dbReference type="InterPro" id="IPR001387">
    <property type="entry name" value="Cro/C1-type_HTH"/>
</dbReference>
<reference evidence="3 4" key="1">
    <citation type="submission" date="2023-01" db="EMBL/GenBank/DDBJ databases">
        <title>Vibrio sp. KJ40-1 sp.nov, isolated from marine algae.</title>
        <authorList>
            <person name="Butt M."/>
            <person name="Kim J.M.J."/>
            <person name="Jeon C.O.C."/>
        </authorList>
    </citation>
    <scope>NUCLEOTIDE SEQUENCE [LARGE SCALE GENOMIC DNA]</scope>
    <source>
        <strain evidence="3 4">KJ40-1</strain>
    </source>
</reference>
<dbReference type="PANTHER" id="PTHR34475:SF1">
    <property type="entry name" value="CYTOSKELETON PROTEIN RODZ"/>
    <property type="match status" value="1"/>
</dbReference>
<sequence length="311" mass="34785">MTTEIETIVTEEVVETTAAVQAGDMLRAKREELGISQEEIADRLRLRLSIIQSIDENNYDFDQVATFTRGYLRSYAKAVSLDEKMVLASLDGFKEAQHSEQKMQSFSRKTKREKHDRRIMKLTWVIGLVIVGISSVWWYQNQQDTLTQVSDVEMASPVIEVEPVQSNEPASPDRSQFEQPAVEVIPEMIEENQSELVEPTPEVTSNSEPQQAIPEVETEIVITEDTSEPLEQNSHELTMSFSADCWVQVKDDTGKTFATGVKKAGSSLKFNGKAPYKIILGAPEGVSMTFANEPVDLSGYNTGKVARFTLP</sequence>
<gene>
    <name evidence="3" type="primary">rodZ</name>
    <name evidence="3" type="ORF">PGX00_14200</name>
</gene>
<evidence type="ECO:0000259" key="2">
    <source>
        <dbReference type="PROSITE" id="PS50943"/>
    </source>
</evidence>
<dbReference type="PANTHER" id="PTHR34475">
    <property type="match status" value="1"/>
</dbReference>
<keyword evidence="1" id="KW-1133">Transmembrane helix</keyword>
<dbReference type="PROSITE" id="PS50943">
    <property type="entry name" value="HTH_CROC1"/>
    <property type="match status" value="1"/>
</dbReference>
<proteinExistence type="predicted"/>
<dbReference type="SUPFAM" id="SSF47413">
    <property type="entry name" value="lambda repressor-like DNA-binding domains"/>
    <property type="match status" value="1"/>
</dbReference>
<organism evidence="3 4">
    <name type="scientific">Vibrio algarum</name>
    <dbReference type="NCBI Taxonomy" id="3020714"/>
    <lineage>
        <taxon>Bacteria</taxon>
        <taxon>Pseudomonadati</taxon>
        <taxon>Pseudomonadota</taxon>
        <taxon>Gammaproteobacteria</taxon>
        <taxon>Vibrionales</taxon>
        <taxon>Vibrionaceae</taxon>
        <taxon>Vibrio</taxon>
    </lineage>
</organism>
<dbReference type="InterPro" id="IPR050400">
    <property type="entry name" value="Bact_Cytoskel_RodZ"/>
</dbReference>
<dbReference type="Pfam" id="PF13413">
    <property type="entry name" value="HTH_25"/>
    <property type="match status" value="1"/>
</dbReference>
<feature type="transmembrane region" description="Helical" evidence="1">
    <location>
        <begin position="119"/>
        <end position="139"/>
    </location>
</feature>
<accession>A0ABT4YUP6</accession>
<dbReference type="Pfam" id="PF13464">
    <property type="entry name" value="RodZ_C"/>
    <property type="match status" value="1"/>
</dbReference>
<comment type="caution">
    <text evidence="3">The sequence shown here is derived from an EMBL/GenBank/DDBJ whole genome shotgun (WGS) entry which is preliminary data.</text>
</comment>
<dbReference type="RefSeq" id="WP_272137537.1">
    <property type="nucleotide sequence ID" value="NZ_JAQLOI010000001.1"/>
</dbReference>
<feature type="domain" description="HTH cro/C1-type" evidence="2">
    <location>
        <begin position="26"/>
        <end position="54"/>
    </location>
</feature>
<evidence type="ECO:0000313" key="3">
    <source>
        <dbReference type="EMBL" id="MDB1124738.1"/>
    </source>
</evidence>
<keyword evidence="1" id="KW-0812">Transmembrane</keyword>
<protein>
    <submittedName>
        <fullName evidence="3">Cytoskeleton protein RodZ</fullName>
    </submittedName>
</protein>
<evidence type="ECO:0000256" key="1">
    <source>
        <dbReference type="SAM" id="Phobius"/>
    </source>
</evidence>
<dbReference type="Proteomes" id="UP001210678">
    <property type="component" value="Unassembled WGS sequence"/>
</dbReference>
<keyword evidence="4" id="KW-1185">Reference proteome</keyword>
<name>A0ABT4YUP6_9VIBR</name>
<keyword evidence="1" id="KW-0472">Membrane</keyword>
<dbReference type="Gene3D" id="1.10.260.40">
    <property type="entry name" value="lambda repressor-like DNA-binding domains"/>
    <property type="match status" value="1"/>
</dbReference>
<dbReference type="InterPro" id="IPR025194">
    <property type="entry name" value="RodZ-like_C"/>
</dbReference>
<dbReference type="EMBL" id="JAQLOI010000001">
    <property type="protein sequence ID" value="MDB1124738.1"/>
    <property type="molecule type" value="Genomic_DNA"/>
</dbReference>
<dbReference type="InterPro" id="IPR010982">
    <property type="entry name" value="Lambda_DNA-bd_dom_sf"/>
</dbReference>
<dbReference type="NCBIfam" id="NF008109">
    <property type="entry name" value="PRK10856.1"/>
    <property type="match status" value="1"/>
</dbReference>
<evidence type="ECO:0000313" key="4">
    <source>
        <dbReference type="Proteomes" id="UP001210678"/>
    </source>
</evidence>
<dbReference type="CDD" id="cd00093">
    <property type="entry name" value="HTH_XRE"/>
    <property type="match status" value="1"/>
</dbReference>